<sequence>MKDLESEPDLEMGKLGPTDEQNLTQFFKQVTAIKADMEQNLTNLLLDLQDPNEETKFTHTAKYKEGSPVDRMRIWVTTGLRIKLRDMMNDFQSLREQIVQEHKEVFEGKAELAMENPERHEALKDLQRSLTELHQVFLDMVVMVVKQGERMDDSEKNVADAGAYIHGGTNALYSAQQMKQRRGRWVCWIGALVLIVLLVCLISILAS</sequence>
<dbReference type="GO" id="GO:0006887">
    <property type="term" value="P:exocytosis"/>
    <property type="evidence" value="ECO:0000318"/>
    <property type="project" value="GO_Central"/>
</dbReference>
<dbReference type="SMART" id="SM00397">
    <property type="entry name" value="t_SNARE"/>
    <property type="match status" value="1"/>
</dbReference>
<dbReference type="EMBL" id="CM007658">
    <property type="protein sequence ID" value="ONH91131.1"/>
    <property type="molecule type" value="Genomic_DNA"/>
</dbReference>
<dbReference type="Pfam" id="PF00804">
    <property type="entry name" value="Syntaxin"/>
    <property type="match status" value="1"/>
</dbReference>
<keyword evidence="4" id="KW-0007">Acetylation</keyword>
<dbReference type="GO" id="GO:0031201">
    <property type="term" value="C:SNARE complex"/>
    <property type="evidence" value="ECO:0000318"/>
    <property type="project" value="GO_Central"/>
</dbReference>
<dbReference type="GO" id="GO:0048278">
    <property type="term" value="P:vesicle docking"/>
    <property type="evidence" value="ECO:0000318"/>
    <property type="project" value="GO_Central"/>
</dbReference>
<dbReference type="GO" id="GO:0000149">
    <property type="term" value="F:SNARE binding"/>
    <property type="evidence" value="ECO:0000318"/>
    <property type="project" value="GO_Central"/>
</dbReference>
<dbReference type="Proteomes" id="UP000006882">
    <property type="component" value="Chromosome G8"/>
</dbReference>
<protein>
    <recommendedName>
        <fullName evidence="7">t-SNARE coiled-coil homology domain-containing protein</fullName>
    </recommendedName>
</protein>
<evidence type="ECO:0000256" key="6">
    <source>
        <dbReference type="SAM" id="Phobius"/>
    </source>
</evidence>
<keyword evidence="6" id="KW-0812">Transmembrane</keyword>
<keyword evidence="6" id="KW-0472">Membrane</keyword>
<evidence type="ECO:0000256" key="2">
    <source>
        <dbReference type="ARBA" id="ARBA00022448"/>
    </source>
</evidence>
<name>A0A251MVL2_PRUPE</name>
<dbReference type="GO" id="GO:0012505">
    <property type="term" value="C:endomembrane system"/>
    <property type="evidence" value="ECO:0000318"/>
    <property type="project" value="GO_Central"/>
</dbReference>
<keyword evidence="3" id="KW-0653">Protein transport</keyword>
<dbReference type="FunFam" id="1.20.5.110:FF:000008">
    <property type="entry name" value="Syntaxin 132"/>
    <property type="match status" value="1"/>
</dbReference>
<keyword evidence="2" id="KW-0813">Transport</keyword>
<dbReference type="GO" id="GO:0005484">
    <property type="term" value="F:SNAP receptor activity"/>
    <property type="evidence" value="ECO:0000318"/>
    <property type="project" value="GO_Central"/>
</dbReference>
<feature type="transmembrane region" description="Helical" evidence="6">
    <location>
        <begin position="185"/>
        <end position="206"/>
    </location>
</feature>
<keyword evidence="6" id="KW-1133">Transmembrane helix</keyword>
<dbReference type="InterPro" id="IPR006011">
    <property type="entry name" value="Syntaxin_N"/>
</dbReference>
<dbReference type="PANTHER" id="PTHR19957:SF91">
    <property type="entry name" value="SYNTAXIN-112"/>
    <property type="match status" value="1"/>
</dbReference>
<evidence type="ECO:0000256" key="1">
    <source>
        <dbReference type="ARBA" id="ARBA00009063"/>
    </source>
</evidence>
<reference evidence="8 9" key="1">
    <citation type="journal article" date="2013" name="Nat. Genet.">
        <title>The high-quality draft genome of peach (Prunus persica) identifies unique patterns of genetic diversity, domestication and genome evolution.</title>
        <authorList>
            <consortium name="International Peach Genome Initiative"/>
            <person name="Verde I."/>
            <person name="Abbott A.G."/>
            <person name="Scalabrin S."/>
            <person name="Jung S."/>
            <person name="Shu S."/>
            <person name="Marroni F."/>
            <person name="Zhebentyayeva T."/>
            <person name="Dettori M.T."/>
            <person name="Grimwood J."/>
            <person name="Cattonaro F."/>
            <person name="Zuccolo A."/>
            <person name="Rossini L."/>
            <person name="Jenkins J."/>
            <person name="Vendramin E."/>
            <person name="Meisel L.A."/>
            <person name="Decroocq V."/>
            <person name="Sosinski B."/>
            <person name="Prochnik S."/>
            <person name="Mitros T."/>
            <person name="Policriti A."/>
            <person name="Cipriani G."/>
            <person name="Dondini L."/>
            <person name="Ficklin S."/>
            <person name="Goodstein D.M."/>
            <person name="Xuan P."/>
            <person name="Del Fabbro C."/>
            <person name="Aramini V."/>
            <person name="Copetti D."/>
            <person name="Gonzalez S."/>
            <person name="Horner D.S."/>
            <person name="Falchi R."/>
            <person name="Lucas S."/>
            <person name="Mica E."/>
            <person name="Maldonado J."/>
            <person name="Lazzari B."/>
            <person name="Bielenberg D."/>
            <person name="Pirona R."/>
            <person name="Miculan M."/>
            <person name="Barakat A."/>
            <person name="Testolin R."/>
            <person name="Stella A."/>
            <person name="Tartarini S."/>
            <person name="Tonutti P."/>
            <person name="Arus P."/>
            <person name="Orellana A."/>
            <person name="Wells C."/>
            <person name="Main D."/>
            <person name="Vizzotto G."/>
            <person name="Silva H."/>
            <person name="Salamini F."/>
            <person name="Schmutz J."/>
            <person name="Morgante M."/>
            <person name="Rokhsar D.S."/>
        </authorList>
    </citation>
    <scope>NUCLEOTIDE SEQUENCE [LARGE SCALE GENOMIC DNA]</scope>
    <source>
        <strain evidence="9">cv. Nemared</strain>
    </source>
</reference>
<evidence type="ECO:0000313" key="9">
    <source>
        <dbReference type="Proteomes" id="UP000006882"/>
    </source>
</evidence>
<dbReference type="GO" id="GO:0006906">
    <property type="term" value="P:vesicle fusion"/>
    <property type="evidence" value="ECO:0000318"/>
    <property type="project" value="GO_Central"/>
</dbReference>
<dbReference type="AlphaFoldDB" id="A0A251MVL2"/>
<evidence type="ECO:0000256" key="5">
    <source>
        <dbReference type="ARBA" id="ARBA00023054"/>
    </source>
</evidence>
<gene>
    <name evidence="8" type="ORF">PRUPE_8G095300</name>
</gene>
<keyword evidence="5" id="KW-0175">Coiled coil</keyword>
<dbReference type="eggNOG" id="KOG0810">
    <property type="taxonomic scope" value="Eukaryota"/>
</dbReference>
<dbReference type="GO" id="GO:0006886">
    <property type="term" value="P:intracellular protein transport"/>
    <property type="evidence" value="ECO:0000318"/>
    <property type="project" value="GO_Central"/>
</dbReference>
<organism evidence="8 9">
    <name type="scientific">Prunus persica</name>
    <name type="common">Peach</name>
    <name type="synonym">Amygdalus persica</name>
    <dbReference type="NCBI Taxonomy" id="3760"/>
    <lineage>
        <taxon>Eukaryota</taxon>
        <taxon>Viridiplantae</taxon>
        <taxon>Streptophyta</taxon>
        <taxon>Embryophyta</taxon>
        <taxon>Tracheophyta</taxon>
        <taxon>Spermatophyta</taxon>
        <taxon>Magnoliopsida</taxon>
        <taxon>eudicotyledons</taxon>
        <taxon>Gunneridae</taxon>
        <taxon>Pentapetalae</taxon>
        <taxon>rosids</taxon>
        <taxon>fabids</taxon>
        <taxon>Rosales</taxon>
        <taxon>Rosaceae</taxon>
        <taxon>Amygdaloideae</taxon>
        <taxon>Amygdaleae</taxon>
        <taxon>Prunus</taxon>
    </lineage>
</organism>
<dbReference type="CDD" id="cd15848">
    <property type="entry name" value="SNARE_syntaxin1-like"/>
    <property type="match status" value="1"/>
</dbReference>
<evidence type="ECO:0000259" key="7">
    <source>
        <dbReference type="PROSITE" id="PS50192"/>
    </source>
</evidence>
<dbReference type="InterPro" id="IPR010989">
    <property type="entry name" value="SNARE"/>
</dbReference>
<proteinExistence type="inferred from homology"/>
<evidence type="ECO:0000313" key="8">
    <source>
        <dbReference type="EMBL" id="ONH91131.1"/>
    </source>
</evidence>
<dbReference type="PROSITE" id="PS50192">
    <property type="entry name" value="T_SNARE"/>
    <property type="match status" value="1"/>
</dbReference>
<dbReference type="STRING" id="3760.A0A251MVL2"/>
<accession>A0A251MVL2</accession>
<dbReference type="Gramene" id="ONH91131">
    <property type="protein sequence ID" value="ONH91131"/>
    <property type="gene ID" value="PRUPE_8G095300"/>
</dbReference>
<dbReference type="Gene3D" id="1.20.58.70">
    <property type="match status" value="1"/>
</dbReference>
<dbReference type="InterPro" id="IPR045242">
    <property type="entry name" value="Syntaxin"/>
</dbReference>
<evidence type="ECO:0000256" key="3">
    <source>
        <dbReference type="ARBA" id="ARBA00022927"/>
    </source>
</evidence>
<comment type="similarity">
    <text evidence="1">Belongs to the syntaxin family.</text>
</comment>
<dbReference type="InterPro" id="IPR000727">
    <property type="entry name" value="T_SNARE_dom"/>
</dbReference>
<dbReference type="GO" id="GO:0005886">
    <property type="term" value="C:plasma membrane"/>
    <property type="evidence" value="ECO:0000318"/>
    <property type="project" value="GO_Central"/>
</dbReference>
<keyword evidence="9" id="KW-1185">Reference proteome</keyword>
<dbReference type="Gene3D" id="1.20.5.110">
    <property type="match status" value="1"/>
</dbReference>
<dbReference type="PANTHER" id="PTHR19957">
    <property type="entry name" value="SYNTAXIN"/>
    <property type="match status" value="1"/>
</dbReference>
<dbReference type="SUPFAM" id="SSF47661">
    <property type="entry name" value="t-snare proteins"/>
    <property type="match status" value="1"/>
</dbReference>
<feature type="domain" description="T-SNARE coiled-coil homology" evidence="7">
    <location>
        <begin position="113"/>
        <end position="175"/>
    </location>
</feature>
<evidence type="ECO:0000256" key="4">
    <source>
        <dbReference type="ARBA" id="ARBA00022990"/>
    </source>
</evidence>